<sequence>MLTVVIPSYNHESYIGECLAAASKIKLENLKILVIDDGSTDQTASLVKGFIEKNKAINIGLIEKKNSGLVSSLNLALQVVETEYIYICASDDVPDFIGVEKCYSILLRHKKLGFCIGGATNFNDQSGEISNTYGKQHIAFFSTDFSSNEDVLFLKYPAPLLLQSTVFKKSALIGIGGWDETLKWDDYPVFVKLLKKYKYGLDRDFVFVPDINVVRYRHHGNNTYSNVSNQFFMVQQAMSKLAGQRIKDKAIGMKAAYYMLLSIRNIEPKAFFEIFKQCSVSVKIKLPYYMGLYFFERISK</sequence>
<evidence type="ECO:0000259" key="2">
    <source>
        <dbReference type="Pfam" id="PF00535"/>
    </source>
</evidence>
<proteinExistence type="predicted"/>
<dbReference type="InterPro" id="IPR001173">
    <property type="entry name" value="Glyco_trans_2-like"/>
</dbReference>
<accession>A0ABY4KNK6</accession>
<dbReference type="SUPFAM" id="SSF53448">
    <property type="entry name" value="Nucleotide-diphospho-sugar transferases"/>
    <property type="match status" value="1"/>
</dbReference>
<keyword evidence="1" id="KW-0997">Cell inner membrane</keyword>
<keyword evidence="4" id="KW-1185">Reference proteome</keyword>
<dbReference type="Proteomes" id="UP000831189">
    <property type="component" value="Chromosome"/>
</dbReference>
<dbReference type="PANTHER" id="PTHR43685">
    <property type="entry name" value="GLYCOSYLTRANSFERASE"/>
    <property type="match status" value="1"/>
</dbReference>
<feature type="domain" description="Glycosyltransferase 2-like" evidence="2">
    <location>
        <begin position="3"/>
        <end position="130"/>
    </location>
</feature>
<protein>
    <submittedName>
        <fullName evidence="3">Glycosyltransferase family 2 protein</fullName>
    </submittedName>
</protein>
<evidence type="ECO:0000313" key="3">
    <source>
        <dbReference type="EMBL" id="UPQ81328.1"/>
    </source>
</evidence>
<name>A0ABY4KNK6_9PSED</name>
<dbReference type="CDD" id="cd00761">
    <property type="entry name" value="Glyco_tranf_GTA_type"/>
    <property type="match status" value="1"/>
</dbReference>
<dbReference type="InterPro" id="IPR050834">
    <property type="entry name" value="Glycosyltransf_2"/>
</dbReference>
<keyword evidence="1" id="KW-1003">Cell membrane</keyword>
<dbReference type="InterPro" id="IPR029044">
    <property type="entry name" value="Nucleotide-diphossugar_trans"/>
</dbReference>
<organism evidence="3 4">
    <name type="scientific">Pseudomonas knackmussii</name>
    <dbReference type="NCBI Taxonomy" id="65741"/>
    <lineage>
        <taxon>Bacteria</taxon>
        <taxon>Pseudomonadati</taxon>
        <taxon>Pseudomonadota</taxon>
        <taxon>Gammaproteobacteria</taxon>
        <taxon>Pseudomonadales</taxon>
        <taxon>Pseudomonadaceae</taxon>
        <taxon>Pseudomonas</taxon>
    </lineage>
</organism>
<evidence type="ECO:0000313" key="4">
    <source>
        <dbReference type="Proteomes" id="UP000831189"/>
    </source>
</evidence>
<dbReference type="EMBL" id="CP096208">
    <property type="protein sequence ID" value="UPQ81328.1"/>
    <property type="molecule type" value="Genomic_DNA"/>
</dbReference>
<reference evidence="3 4" key="1">
    <citation type="submission" date="2022-04" db="EMBL/GenBank/DDBJ databases">
        <title>Pseudomonas knackmussii B09-2.</title>
        <authorList>
            <person name="Deng Y."/>
        </authorList>
    </citation>
    <scope>NUCLEOTIDE SEQUENCE [LARGE SCALE GENOMIC DNA]</scope>
    <source>
        <strain evidence="3 4">B09-2</strain>
    </source>
</reference>
<dbReference type="Gene3D" id="3.90.550.10">
    <property type="entry name" value="Spore Coat Polysaccharide Biosynthesis Protein SpsA, Chain A"/>
    <property type="match status" value="1"/>
</dbReference>
<evidence type="ECO:0000256" key="1">
    <source>
        <dbReference type="ARBA" id="ARBA00022519"/>
    </source>
</evidence>
<dbReference type="Pfam" id="PF00535">
    <property type="entry name" value="Glycos_transf_2"/>
    <property type="match status" value="1"/>
</dbReference>
<dbReference type="PANTHER" id="PTHR43685:SF2">
    <property type="entry name" value="GLYCOSYLTRANSFERASE 2-LIKE DOMAIN-CONTAINING PROTEIN"/>
    <property type="match status" value="1"/>
</dbReference>
<keyword evidence="1" id="KW-0472">Membrane</keyword>
<gene>
    <name evidence="3" type="ORF">M0M42_12910</name>
</gene>